<feature type="compositionally biased region" description="Polar residues" evidence="9">
    <location>
        <begin position="488"/>
        <end position="500"/>
    </location>
</feature>
<keyword evidence="13" id="KW-1185">Reference proteome</keyword>
<feature type="domain" description="Vta1/callose synthase N-terminal" evidence="10">
    <location>
        <begin position="13"/>
        <end position="151"/>
    </location>
</feature>
<comment type="subcellular location">
    <subcellularLocation>
        <location evidence="2">Cytoplasm</location>
    </subcellularLocation>
    <subcellularLocation>
        <location evidence="1">Endosome membrane</location>
        <topology evidence="1">Peripheral membrane protein</topology>
    </subcellularLocation>
</comment>
<keyword evidence="4" id="KW-0813">Transport</keyword>
<feature type="compositionally biased region" description="Polar residues" evidence="9">
    <location>
        <begin position="372"/>
        <end position="389"/>
    </location>
</feature>
<dbReference type="Proteomes" id="UP001157974">
    <property type="component" value="Unassembled WGS sequence"/>
</dbReference>
<keyword evidence="8" id="KW-0472">Membrane</keyword>
<feature type="region of interest" description="Disordered" evidence="9">
    <location>
        <begin position="550"/>
        <end position="575"/>
    </location>
</feature>
<name>A0AAV8UXI8_9RHOD</name>
<evidence type="ECO:0000256" key="3">
    <source>
        <dbReference type="ARBA" id="ARBA00007895"/>
    </source>
</evidence>
<dbReference type="AlphaFoldDB" id="A0AAV8UXI8"/>
<evidence type="ECO:0000256" key="5">
    <source>
        <dbReference type="ARBA" id="ARBA00022490"/>
    </source>
</evidence>
<evidence type="ECO:0000313" key="12">
    <source>
        <dbReference type="EMBL" id="KAJ8905828.1"/>
    </source>
</evidence>
<feature type="region of interest" description="Disordered" evidence="9">
    <location>
        <begin position="469"/>
        <end position="510"/>
    </location>
</feature>
<evidence type="ECO:0000313" key="13">
    <source>
        <dbReference type="Proteomes" id="UP001157974"/>
    </source>
</evidence>
<evidence type="ECO:0000256" key="7">
    <source>
        <dbReference type="ARBA" id="ARBA00022927"/>
    </source>
</evidence>
<dbReference type="GO" id="GO:0015031">
    <property type="term" value="P:protein transport"/>
    <property type="evidence" value="ECO:0007669"/>
    <property type="project" value="UniProtKB-KW"/>
</dbReference>
<evidence type="ECO:0000256" key="4">
    <source>
        <dbReference type="ARBA" id="ARBA00022448"/>
    </source>
</evidence>
<feature type="compositionally biased region" description="Low complexity" evidence="9">
    <location>
        <begin position="287"/>
        <end position="304"/>
    </location>
</feature>
<feature type="domain" description="Vta1 C-terminal" evidence="11">
    <location>
        <begin position="516"/>
        <end position="547"/>
    </location>
</feature>
<accession>A0AAV8UXI8</accession>
<keyword evidence="5" id="KW-0963">Cytoplasm</keyword>
<organism evidence="12 13">
    <name type="scientific">Rhodosorus marinus</name>
    <dbReference type="NCBI Taxonomy" id="101924"/>
    <lineage>
        <taxon>Eukaryota</taxon>
        <taxon>Rhodophyta</taxon>
        <taxon>Stylonematophyceae</taxon>
        <taxon>Stylonematales</taxon>
        <taxon>Stylonemataceae</taxon>
        <taxon>Rhodosorus</taxon>
    </lineage>
</organism>
<evidence type="ECO:0000259" key="11">
    <source>
        <dbReference type="Pfam" id="PF18097"/>
    </source>
</evidence>
<feature type="compositionally biased region" description="Polar residues" evidence="9">
    <location>
        <begin position="267"/>
        <end position="279"/>
    </location>
</feature>
<comment type="similarity">
    <text evidence="3">Belongs to the VTA1 family.</text>
</comment>
<dbReference type="GO" id="GO:0010008">
    <property type="term" value="C:endosome membrane"/>
    <property type="evidence" value="ECO:0007669"/>
    <property type="project" value="UniProtKB-SubCell"/>
</dbReference>
<dbReference type="GO" id="GO:0005771">
    <property type="term" value="C:multivesicular body"/>
    <property type="evidence" value="ECO:0007669"/>
    <property type="project" value="TreeGrafter"/>
</dbReference>
<dbReference type="PANTHER" id="PTHR46009:SF1">
    <property type="entry name" value="VACUOLAR PROTEIN SORTING-ASSOCIATED PROTEIN VTA1 HOMOLOG"/>
    <property type="match status" value="1"/>
</dbReference>
<evidence type="ECO:0000256" key="9">
    <source>
        <dbReference type="SAM" id="MobiDB-lite"/>
    </source>
</evidence>
<evidence type="ECO:0000256" key="6">
    <source>
        <dbReference type="ARBA" id="ARBA00022753"/>
    </source>
</evidence>
<dbReference type="Gene3D" id="1.25.40.270">
    <property type="entry name" value="Vacuolar protein sorting-associated protein vta1"/>
    <property type="match status" value="1"/>
</dbReference>
<evidence type="ECO:0000259" key="10">
    <source>
        <dbReference type="Pfam" id="PF04652"/>
    </source>
</evidence>
<dbReference type="InterPro" id="IPR039431">
    <property type="entry name" value="Vta1/CALS_N"/>
</dbReference>
<feature type="region of interest" description="Disordered" evidence="9">
    <location>
        <begin position="190"/>
        <end position="309"/>
    </location>
</feature>
<evidence type="ECO:0000256" key="2">
    <source>
        <dbReference type="ARBA" id="ARBA00004496"/>
    </source>
</evidence>
<evidence type="ECO:0000256" key="8">
    <source>
        <dbReference type="ARBA" id="ARBA00023136"/>
    </source>
</evidence>
<dbReference type="InterPro" id="IPR023175">
    <property type="entry name" value="Vta1/CALS_N_sf"/>
</dbReference>
<sequence>MSSGNVPASLKSIGKYLSSAKRYELEGDYITSAYCLIFAAQLVVKQRTGDDPKSTALLEDLMQQAKEQRAKIDPEIKKEACQAHIAELAYDTFFEADSADVLGMADINTARTFYNAKILFEVLQYFGPLDDESRKKLNFSRHKSVEISKAVFAGKKPTAGGPNENPELLKQKIEEYKQIKAKKEAEAAAAALEAADTGEDESSAPDRSLSQSGLGAHSTDHAPGGPSPPATGGSSRSMGQDPYEYESNYDSVPPHDPYTQPRDAHRSSTGNSAPLSNATDEAPATQGTYSMPSGYPPSGYQPSGEVQMMPSYGVDSYAMNHSFEDQPSVPYQPVDLSVYAGQVGPGPTPPAESSQDPIPRGPGRAGEMGSGSYPTQTPSVEGGQNTGVVPNTARGLPRPPSDSNLNQEVYGGPQADKEESRLPYQNRFPSHEHLENLHSSEQVAYITGAVARNSTPLVETPPIMPSDINRVVSGADVPPPAPNVAPPSAQTTGLGVSKSTPIPREPVSNFSPSIQDISAAQKAAKYAASALDFQDIKTAINELEKALLSLRGPRRSKAPPPATEQSFNGEKFKGK</sequence>
<dbReference type="PANTHER" id="PTHR46009">
    <property type="entry name" value="VACUOLAR PROTEIN SORTING-ASSOCIATED PROTEIN VTA1 HOMOLOG"/>
    <property type="match status" value="1"/>
</dbReference>
<feature type="region of interest" description="Disordered" evidence="9">
    <location>
        <begin position="338"/>
        <end position="422"/>
    </location>
</feature>
<dbReference type="GO" id="GO:0032511">
    <property type="term" value="P:late endosome to vacuole transport via multivesicular body sorting pathway"/>
    <property type="evidence" value="ECO:0007669"/>
    <property type="project" value="InterPro"/>
</dbReference>
<keyword evidence="7" id="KW-0653">Protein transport</keyword>
<gene>
    <name evidence="12" type="ORF">NDN08_002333</name>
</gene>
<dbReference type="InterPro" id="IPR044538">
    <property type="entry name" value="Vta1-like"/>
</dbReference>
<dbReference type="EMBL" id="JAMWBK010000004">
    <property type="protein sequence ID" value="KAJ8905828.1"/>
    <property type="molecule type" value="Genomic_DNA"/>
</dbReference>
<dbReference type="Gene3D" id="1.20.5.420">
    <property type="entry name" value="Immunoglobulin FC, subunit C"/>
    <property type="match status" value="1"/>
</dbReference>
<comment type="caution">
    <text evidence="12">The sequence shown here is derived from an EMBL/GenBank/DDBJ whole genome shotgun (WGS) entry which is preliminary data.</text>
</comment>
<dbReference type="InterPro" id="IPR041212">
    <property type="entry name" value="Vta1_C"/>
</dbReference>
<evidence type="ECO:0000256" key="1">
    <source>
        <dbReference type="ARBA" id="ARBA00004481"/>
    </source>
</evidence>
<evidence type="ECO:0008006" key="14">
    <source>
        <dbReference type="Google" id="ProtNLM"/>
    </source>
</evidence>
<dbReference type="Pfam" id="PF18097">
    <property type="entry name" value="Vta1_C"/>
    <property type="match status" value="1"/>
</dbReference>
<protein>
    <recommendedName>
        <fullName evidence="14">Vta1/callose synthase N-terminal domain-containing protein</fullName>
    </recommendedName>
</protein>
<reference evidence="12 13" key="1">
    <citation type="journal article" date="2023" name="Nat. Commun.">
        <title>Origin of minicircular mitochondrial genomes in red algae.</title>
        <authorList>
            <person name="Lee Y."/>
            <person name="Cho C.H."/>
            <person name="Lee Y.M."/>
            <person name="Park S.I."/>
            <person name="Yang J.H."/>
            <person name="West J.A."/>
            <person name="Bhattacharya D."/>
            <person name="Yoon H.S."/>
        </authorList>
    </citation>
    <scope>NUCLEOTIDE SEQUENCE [LARGE SCALE GENOMIC DNA]</scope>
    <source>
        <strain evidence="12 13">CCMP1338</strain>
        <tissue evidence="12">Whole cell</tissue>
    </source>
</reference>
<proteinExistence type="inferred from homology"/>
<dbReference type="Pfam" id="PF04652">
    <property type="entry name" value="Vta1"/>
    <property type="match status" value="1"/>
</dbReference>
<keyword evidence="6" id="KW-0967">Endosome</keyword>